<comment type="caution">
    <text evidence="3">The sequence shown here is derived from an EMBL/GenBank/DDBJ whole genome shotgun (WGS) entry which is preliminary data.</text>
</comment>
<gene>
    <name evidence="3" type="ORF">GJ654_06245</name>
</gene>
<evidence type="ECO:0000256" key="2">
    <source>
        <dbReference type="SAM" id="Phobius"/>
    </source>
</evidence>
<dbReference type="OrthoDB" id="7285394at2"/>
<reference evidence="3 4" key="1">
    <citation type="submission" date="2019-11" db="EMBL/GenBank/DDBJ databases">
        <title>Whole-genome sequence of a Rhodoblastus acidophilus DSM 142.</title>
        <authorList>
            <person name="Kyndt J.A."/>
            <person name="Meyer T.E."/>
        </authorList>
    </citation>
    <scope>NUCLEOTIDE SEQUENCE [LARGE SCALE GENOMIC DNA]</scope>
    <source>
        <strain evidence="3 4">DSM 142</strain>
    </source>
</reference>
<dbReference type="InterPro" id="IPR024399">
    <property type="entry name" value="DUF2628"/>
</dbReference>
<evidence type="ECO:0000313" key="4">
    <source>
        <dbReference type="Proteomes" id="UP000439113"/>
    </source>
</evidence>
<dbReference type="Pfam" id="PF10947">
    <property type="entry name" value="DUF2628"/>
    <property type="match status" value="1"/>
</dbReference>
<dbReference type="RefSeq" id="WP_155445293.1">
    <property type="nucleotide sequence ID" value="NZ_JAOQNR010000005.1"/>
</dbReference>
<protein>
    <submittedName>
        <fullName evidence="3">DUF2628 domain-containing protein</fullName>
    </submittedName>
</protein>
<keyword evidence="2" id="KW-1133">Transmembrane helix</keyword>
<dbReference type="Proteomes" id="UP000439113">
    <property type="component" value="Unassembled WGS sequence"/>
</dbReference>
<feature type="region of interest" description="Disordered" evidence="1">
    <location>
        <begin position="128"/>
        <end position="147"/>
    </location>
</feature>
<organism evidence="3 4">
    <name type="scientific">Rhodoblastus acidophilus</name>
    <name type="common">Rhodopseudomonas acidophila</name>
    <dbReference type="NCBI Taxonomy" id="1074"/>
    <lineage>
        <taxon>Bacteria</taxon>
        <taxon>Pseudomonadati</taxon>
        <taxon>Pseudomonadota</taxon>
        <taxon>Alphaproteobacteria</taxon>
        <taxon>Hyphomicrobiales</taxon>
        <taxon>Rhodoblastaceae</taxon>
        <taxon>Rhodoblastus</taxon>
    </lineage>
</organism>
<sequence>MFLYSVYQPAGAPDAAERSVFVRQGFDRLAFLLTPVWALRHRLWRMLGLWALWAVIVGVLASTLRLDAAIATLVYSLGALAFGYEADRAREEALSRRGMLLQGLSLGETPRDAERMFFDRINAKMTQDAPMPFAPAPNTPSSQEQRL</sequence>
<feature type="transmembrane region" description="Helical" evidence="2">
    <location>
        <begin position="68"/>
        <end position="86"/>
    </location>
</feature>
<accession>A0A6N8DN08</accession>
<name>A0A6N8DN08_RHOAC</name>
<proteinExistence type="predicted"/>
<evidence type="ECO:0000313" key="3">
    <source>
        <dbReference type="EMBL" id="MTV30593.1"/>
    </source>
</evidence>
<evidence type="ECO:0000256" key="1">
    <source>
        <dbReference type="SAM" id="MobiDB-lite"/>
    </source>
</evidence>
<keyword evidence="2" id="KW-0812">Transmembrane</keyword>
<dbReference type="EMBL" id="WNKS01000004">
    <property type="protein sequence ID" value="MTV30593.1"/>
    <property type="molecule type" value="Genomic_DNA"/>
</dbReference>
<dbReference type="AlphaFoldDB" id="A0A6N8DN08"/>
<feature type="transmembrane region" description="Helical" evidence="2">
    <location>
        <begin position="43"/>
        <end position="62"/>
    </location>
</feature>
<keyword evidence="2" id="KW-0472">Membrane</keyword>